<accession>A0A0V1CFK3</accession>
<evidence type="ECO:0000313" key="2">
    <source>
        <dbReference type="Proteomes" id="UP000054653"/>
    </source>
</evidence>
<keyword evidence="2" id="KW-1185">Reference proteome</keyword>
<gene>
    <name evidence="1" type="ORF">T03_10501</name>
</gene>
<proteinExistence type="predicted"/>
<reference evidence="1 2" key="1">
    <citation type="submission" date="2015-01" db="EMBL/GenBank/DDBJ databases">
        <title>Evolution of Trichinella species and genotypes.</title>
        <authorList>
            <person name="Korhonen P.K."/>
            <person name="Edoardo P."/>
            <person name="Giuseppe L.R."/>
            <person name="Gasser R.B."/>
        </authorList>
    </citation>
    <scope>NUCLEOTIDE SEQUENCE [LARGE SCALE GENOMIC DNA]</scope>
    <source>
        <strain evidence="1">ISS120</strain>
    </source>
</reference>
<sequence>MHTVDIVDFIDKLSSDIAAHVKLIIYKEACHNFSKYDCYYLKCFLIISLNRLKRAFDIMDLKDFLMSGIFSITCCHIATTALKGYEMLYLEVLWMILEKETSIFHCKTSGRWSAWLNQTAVLGSDLLWRLLLISICNGSKNLIFQIFISEFLWLPPADLLTLKSPLYVSHPFTTATLMVQKTIFIPGFTSVIGSVECSNMPGKSNYFYILLQWADIKRPPLPSPSYSTFSLCTQIAC</sequence>
<organism evidence="1 2">
    <name type="scientific">Trichinella britovi</name>
    <name type="common">Parasitic roundworm</name>
    <dbReference type="NCBI Taxonomy" id="45882"/>
    <lineage>
        <taxon>Eukaryota</taxon>
        <taxon>Metazoa</taxon>
        <taxon>Ecdysozoa</taxon>
        <taxon>Nematoda</taxon>
        <taxon>Enoplea</taxon>
        <taxon>Dorylaimia</taxon>
        <taxon>Trichinellida</taxon>
        <taxon>Trichinellidae</taxon>
        <taxon>Trichinella</taxon>
    </lineage>
</organism>
<dbReference type="AlphaFoldDB" id="A0A0V1CFK3"/>
<protein>
    <submittedName>
        <fullName evidence="1">Uncharacterized protein</fullName>
    </submittedName>
</protein>
<dbReference type="Proteomes" id="UP000054653">
    <property type="component" value="Unassembled WGS sequence"/>
</dbReference>
<name>A0A0V1CFK3_TRIBR</name>
<comment type="caution">
    <text evidence="1">The sequence shown here is derived from an EMBL/GenBank/DDBJ whole genome shotgun (WGS) entry which is preliminary data.</text>
</comment>
<dbReference type="EMBL" id="JYDI01000231">
    <property type="protein sequence ID" value="KRY47756.1"/>
    <property type="molecule type" value="Genomic_DNA"/>
</dbReference>
<evidence type="ECO:0000313" key="1">
    <source>
        <dbReference type="EMBL" id="KRY47756.1"/>
    </source>
</evidence>